<feature type="chain" id="PRO_5045246513" description="Cytochrome b562" evidence="2">
    <location>
        <begin position="20"/>
        <end position="129"/>
    </location>
</feature>
<comment type="caution">
    <text evidence="3">The sequence shown here is derived from an EMBL/GenBank/DDBJ whole genome shotgun (WGS) entry which is preliminary data.</text>
</comment>
<sequence length="129" mass="14604">MLNRFLFCLLLSLPLAVSASNSVNLETTMKSMGLALKQAREAESPQAARPYLSELTKLTELAKNARFPEDKAQTYLEGLDKVLVTLQQAEDAAAAGDNRKLQQALKEIEQLRRHYHKQRKVSFWQILFG</sequence>
<accession>A0ABS6MIL2</accession>
<gene>
    <name evidence="3" type="ORF">KQY15_05890</name>
</gene>
<organism evidence="3 4">
    <name type="scientific">Arsukibacterium indicum</name>
    <dbReference type="NCBI Taxonomy" id="2848612"/>
    <lineage>
        <taxon>Bacteria</taxon>
        <taxon>Pseudomonadati</taxon>
        <taxon>Pseudomonadota</taxon>
        <taxon>Gammaproteobacteria</taxon>
        <taxon>Chromatiales</taxon>
        <taxon>Chromatiaceae</taxon>
        <taxon>Arsukibacterium</taxon>
    </lineage>
</organism>
<dbReference type="Pfam" id="PF07361">
    <property type="entry name" value="Cytochrom_B562"/>
    <property type="match status" value="1"/>
</dbReference>
<evidence type="ECO:0000256" key="1">
    <source>
        <dbReference type="SAM" id="Coils"/>
    </source>
</evidence>
<name>A0ABS6MIL2_9GAMM</name>
<dbReference type="EMBL" id="JAHRID010000002">
    <property type="protein sequence ID" value="MBV2128624.1"/>
    <property type="molecule type" value="Genomic_DNA"/>
</dbReference>
<reference evidence="3 4" key="1">
    <citation type="submission" date="2021-06" db="EMBL/GenBank/DDBJ databases">
        <title>Rheinheimera indica sp. nov., isolated from deep-sea sediment.</title>
        <authorList>
            <person name="Wang Z."/>
            <person name="Zhang X.-Y."/>
        </authorList>
    </citation>
    <scope>NUCLEOTIDE SEQUENCE [LARGE SCALE GENOMIC DNA]</scope>
    <source>
        <strain evidence="3 4">SM2107</strain>
    </source>
</reference>
<protein>
    <recommendedName>
        <fullName evidence="5">Cytochrome b562</fullName>
    </recommendedName>
</protein>
<evidence type="ECO:0000313" key="3">
    <source>
        <dbReference type="EMBL" id="MBV2128624.1"/>
    </source>
</evidence>
<dbReference type="InterPro" id="IPR009155">
    <property type="entry name" value="Cyt_b562"/>
</dbReference>
<evidence type="ECO:0008006" key="5">
    <source>
        <dbReference type="Google" id="ProtNLM"/>
    </source>
</evidence>
<evidence type="ECO:0000256" key="2">
    <source>
        <dbReference type="SAM" id="SignalP"/>
    </source>
</evidence>
<keyword evidence="1" id="KW-0175">Coiled coil</keyword>
<keyword evidence="4" id="KW-1185">Reference proteome</keyword>
<keyword evidence="2" id="KW-0732">Signal</keyword>
<evidence type="ECO:0000313" key="4">
    <source>
        <dbReference type="Proteomes" id="UP000704611"/>
    </source>
</evidence>
<feature type="coiled-coil region" evidence="1">
    <location>
        <begin position="94"/>
        <end position="121"/>
    </location>
</feature>
<dbReference type="Proteomes" id="UP000704611">
    <property type="component" value="Unassembled WGS sequence"/>
</dbReference>
<proteinExistence type="predicted"/>
<feature type="signal peptide" evidence="2">
    <location>
        <begin position="1"/>
        <end position="19"/>
    </location>
</feature>
<dbReference type="RefSeq" id="WP_217668170.1">
    <property type="nucleotide sequence ID" value="NZ_JAHRID010000002.1"/>
</dbReference>